<keyword evidence="3" id="KW-1185">Reference proteome</keyword>
<organism evidence="2 3">
    <name type="scientific">Vicia faba</name>
    <name type="common">Broad bean</name>
    <name type="synonym">Faba vulgaris</name>
    <dbReference type="NCBI Taxonomy" id="3906"/>
    <lineage>
        <taxon>Eukaryota</taxon>
        <taxon>Viridiplantae</taxon>
        <taxon>Streptophyta</taxon>
        <taxon>Embryophyta</taxon>
        <taxon>Tracheophyta</taxon>
        <taxon>Spermatophyta</taxon>
        <taxon>Magnoliopsida</taxon>
        <taxon>eudicotyledons</taxon>
        <taxon>Gunneridae</taxon>
        <taxon>Pentapetalae</taxon>
        <taxon>rosids</taxon>
        <taxon>fabids</taxon>
        <taxon>Fabales</taxon>
        <taxon>Fabaceae</taxon>
        <taxon>Papilionoideae</taxon>
        <taxon>50 kb inversion clade</taxon>
        <taxon>NPAAA clade</taxon>
        <taxon>Hologalegina</taxon>
        <taxon>IRL clade</taxon>
        <taxon>Fabeae</taxon>
        <taxon>Vicia</taxon>
    </lineage>
</organism>
<dbReference type="AlphaFoldDB" id="A0AAV0YID0"/>
<feature type="transmembrane region" description="Helical" evidence="1">
    <location>
        <begin position="63"/>
        <end position="87"/>
    </location>
</feature>
<keyword evidence="1" id="KW-1133">Transmembrane helix</keyword>
<dbReference type="Proteomes" id="UP001157006">
    <property type="component" value="Chromosome 1L"/>
</dbReference>
<evidence type="ECO:0000256" key="1">
    <source>
        <dbReference type="SAM" id="Phobius"/>
    </source>
</evidence>
<dbReference type="EMBL" id="OX451736">
    <property type="protein sequence ID" value="CAI8585725.1"/>
    <property type="molecule type" value="Genomic_DNA"/>
</dbReference>
<keyword evidence="1" id="KW-0812">Transmembrane</keyword>
<name>A0AAV0YID0_VICFA</name>
<reference evidence="2 3" key="1">
    <citation type="submission" date="2023-01" db="EMBL/GenBank/DDBJ databases">
        <authorList>
            <person name="Kreplak J."/>
        </authorList>
    </citation>
    <scope>NUCLEOTIDE SEQUENCE [LARGE SCALE GENOMIC DNA]</scope>
</reference>
<protein>
    <submittedName>
        <fullName evidence="2">Uncharacterized protein</fullName>
    </submittedName>
</protein>
<evidence type="ECO:0000313" key="2">
    <source>
        <dbReference type="EMBL" id="CAI8585725.1"/>
    </source>
</evidence>
<keyword evidence="1" id="KW-0472">Membrane</keyword>
<sequence>MVLQHILVLVTQLFTPLCLLLPMVLQIWLNLASGTISSASPSSPPVGNRDIMLLLEPGRHPPRLFTSFLVIQYWFHLIIHGFLVLLVKLDEEWEANTLLENQMLLTQPRANYNCCF</sequence>
<gene>
    <name evidence="2" type="ORF">VFH_I221000</name>
</gene>
<accession>A0AAV0YID0</accession>
<proteinExistence type="predicted"/>
<evidence type="ECO:0000313" key="3">
    <source>
        <dbReference type="Proteomes" id="UP001157006"/>
    </source>
</evidence>